<proteinExistence type="predicted"/>
<gene>
    <name evidence="1" type="ORF">SAMN02910344_01717</name>
</gene>
<dbReference type="Proteomes" id="UP000243745">
    <property type="component" value="Unassembled WGS sequence"/>
</dbReference>
<evidence type="ECO:0000313" key="2">
    <source>
        <dbReference type="Proteomes" id="UP000243745"/>
    </source>
</evidence>
<sequence length="62" mass="7370">MYTIRLMNEFLHGPIWIYDQDKTIRLKHSLISNDTILQNLNEEAATLYDSFYDSCLQSMLQN</sequence>
<name>A0A662ZIL9_9GAMM</name>
<evidence type="ECO:0000313" key="1">
    <source>
        <dbReference type="EMBL" id="SFP55583.1"/>
    </source>
</evidence>
<dbReference type="AlphaFoldDB" id="A0A662ZIL9"/>
<organism evidence="1 2">
    <name type="scientific">Ruminobacter amylophilus</name>
    <dbReference type="NCBI Taxonomy" id="867"/>
    <lineage>
        <taxon>Bacteria</taxon>
        <taxon>Pseudomonadati</taxon>
        <taxon>Pseudomonadota</taxon>
        <taxon>Gammaproteobacteria</taxon>
        <taxon>Aeromonadales</taxon>
        <taxon>Succinivibrionaceae</taxon>
        <taxon>Ruminobacter</taxon>
    </lineage>
</organism>
<keyword evidence="2" id="KW-1185">Reference proteome</keyword>
<protein>
    <submittedName>
        <fullName evidence="1">Uncharacterized protein</fullName>
    </submittedName>
</protein>
<dbReference type="EMBL" id="FOXF01000036">
    <property type="protein sequence ID" value="SFP55583.1"/>
    <property type="molecule type" value="Genomic_DNA"/>
</dbReference>
<reference evidence="1 2" key="1">
    <citation type="submission" date="2016-10" db="EMBL/GenBank/DDBJ databases">
        <authorList>
            <person name="Varghese N."/>
            <person name="Submissions S."/>
        </authorList>
    </citation>
    <scope>NUCLEOTIDE SEQUENCE [LARGE SCALE GENOMIC DNA]</scope>
    <source>
        <strain evidence="1 2">DSM 1361</strain>
    </source>
</reference>
<accession>A0A662ZIL9</accession>